<dbReference type="RefSeq" id="WP_189641301.1">
    <property type="nucleotide sequence ID" value="NZ_BMZF01000010.1"/>
</dbReference>
<comment type="caution">
    <text evidence="1">The sequence shown here is derived from an EMBL/GenBank/DDBJ whole genome shotgun (WGS) entry which is preliminary data.</text>
</comment>
<name>A0ABQ3D7M8_9RHOB</name>
<accession>A0ABQ3D7M8</accession>
<organism evidence="1 2">
    <name type="scientific">Paramylibacter ulvae</name>
    <dbReference type="NCBI Taxonomy" id="1651968"/>
    <lineage>
        <taxon>Bacteria</taxon>
        <taxon>Pseudomonadati</taxon>
        <taxon>Pseudomonadota</taxon>
        <taxon>Alphaproteobacteria</taxon>
        <taxon>Rhodobacterales</taxon>
        <taxon>Paracoccaceae</taxon>
        <taxon>Paramylibacter</taxon>
    </lineage>
</organism>
<gene>
    <name evidence="1" type="ORF">GCM10008927_27410</name>
</gene>
<sequence>MKPIKSDEFVSNTALVSRYRTINLTKFGMYYAAPIENGEPVLTLCYDAQSGRLVAAH</sequence>
<protein>
    <submittedName>
        <fullName evidence="1">Uncharacterized protein</fullName>
    </submittedName>
</protein>
<proteinExistence type="predicted"/>
<evidence type="ECO:0000313" key="2">
    <source>
        <dbReference type="Proteomes" id="UP000634455"/>
    </source>
</evidence>
<keyword evidence="2" id="KW-1185">Reference proteome</keyword>
<dbReference type="EMBL" id="BMZF01000010">
    <property type="protein sequence ID" value="GHA60398.1"/>
    <property type="molecule type" value="Genomic_DNA"/>
</dbReference>
<evidence type="ECO:0000313" key="1">
    <source>
        <dbReference type="EMBL" id="GHA60398.1"/>
    </source>
</evidence>
<reference evidence="2" key="1">
    <citation type="journal article" date="2019" name="Int. J. Syst. Evol. Microbiol.">
        <title>The Global Catalogue of Microorganisms (GCM) 10K type strain sequencing project: providing services to taxonomists for standard genome sequencing and annotation.</title>
        <authorList>
            <consortium name="The Broad Institute Genomics Platform"/>
            <consortium name="The Broad Institute Genome Sequencing Center for Infectious Disease"/>
            <person name="Wu L."/>
            <person name="Ma J."/>
        </authorList>
    </citation>
    <scope>NUCLEOTIDE SEQUENCE [LARGE SCALE GENOMIC DNA]</scope>
    <source>
        <strain evidence="2">KCTC 32465</strain>
    </source>
</reference>
<dbReference type="Proteomes" id="UP000634455">
    <property type="component" value="Unassembled WGS sequence"/>
</dbReference>